<dbReference type="InterPro" id="IPR050168">
    <property type="entry name" value="AAA_ATPase_domain"/>
</dbReference>
<evidence type="ECO:0000259" key="7">
    <source>
        <dbReference type="SMART" id="SM00382"/>
    </source>
</evidence>
<organism evidence="8 9">
    <name type="scientific">Candidatus Nesterenkonia stercoripullorum</name>
    <dbReference type="NCBI Taxonomy" id="2838701"/>
    <lineage>
        <taxon>Bacteria</taxon>
        <taxon>Bacillati</taxon>
        <taxon>Actinomycetota</taxon>
        <taxon>Actinomycetes</taxon>
        <taxon>Micrococcales</taxon>
        <taxon>Micrococcaceae</taxon>
        <taxon>Nesterenkonia</taxon>
    </lineage>
</organism>
<evidence type="ECO:0000256" key="5">
    <source>
        <dbReference type="RuleBase" id="RU003651"/>
    </source>
</evidence>
<dbReference type="InterPro" id="IPR022482">
    <property type="entry name" value="Proteasome_ATPase"/>
</dbReference>
<reference evidence="8" key="1">
    <citation type="journal article" date="2021" name="PeerJ">
        <title>Extensive microbial diversity within the chicken gut microbiome revealed by metagenomics and culture.</title>
        <authorList>
            <person name="Gilroy R."/>
            <person name="Ravi A."/>
            <person name="Getino M."/>
            <person name="Pursley I."/>
            <person name="Horton D.L."/>
            <person name="Alikhan N.F."/>
            <person name="Baker D."/>
            <person name="Gharbi K."/>
            <person name="Hall N."/>
            <person name="Watson M."/>
            <person name="Adriaenssens E.M."/>
            <person name="Foster-Nyarko E."/>
            <person name="Jarju S."/>
            <person name="Secka A."/>
            <person name="Antonio M."/>
            <person name="Oren A."/>
            <person name="Chaudhuri R.R."/>
            <person name="La Ragione R."/>
            <person name="Hildebrand F."/>
            <person name="Pallen M.J."/>
        </authorList>
    </citation>
    <scope>NUCLEOTIDE SEQUENCE</scope>
    <source>
        <strain evidence="8">ChiHejej3B27-3195</strain>
    </source>
</reference>
<dbReference type="InterPro" id="IPR003593">
    <property type="entry name" value="AAA+_ATPase"/>
</dbReference>
<proteinExistence type="inferred from homology"/>
<dbReference type="InterPro" id="IPR041626">
    <property type="entry name" value="Prot_ATP_ID_OB_N"/>
</dbReference>
<evidence type="ECO:0000313" key="8">
    <source>
        <dbReference type="EMBL" id="HIX00934.1"/>
    </source>
</evidence>
<sequence length="601" mass="65058">MPHRRSAMTDETTLRRQLDTVRRHSRQLEQQVQTAGRNNQRMSELLEVTRNEMTQLRAALQADGQAPFTFATVLGYRPEREPVEGREIEATTAAGVDVLHAGRKLRVSVSPLIDVEQLESGVQVLLNENSTVVAILDPETTGELARVKEVLDGDRLVIIHRGEDERLVRLSGVAKAGAQRPVRVGDAVVVDLRTGTATEVVALSEVEDVVLEETPDVSYADIGGLAEQIEQIRDAVELPFLHADLYREHGLTAPKGILLYGPPGCGKTMIAKAVAASLAESTHPQADPTAAASQPRPQAYFLNIKGPELLNKYVGETERHIRVIFSRARERASAGHPVVVFFDEMEALFRTRGTGVSSDVETTIVPQLLAEIDGVEALDNVIVIGASNREDMIDPAILRPGRLDVKIRVRRPSAEGAREILRIHLGDELPLREDLVRSSGGRGQAVSALIEAVVEKLYAAETTARSPLRLRLVHADGSVTGFSAADFMSGAVLSNIVDRAKKTAIKEYLAALAAHQGAEDAKGVTVSHVVDATEAELRDQEDLVNTSDPQEWARVLGATVSPVVRIEKVRSEHRAHGEETGAAEDASAPAAHSAAQQAVAR</sequence>
<dbReference type="HAMAP" id="MF_02112">
    <property type="entry name" value="ARC_ATPase"/>
    <property type="match status" value="1"/>
</dbReference>
<keyword evidence="1 4" id="KW-0547">Nucleotide-binding</keyword>
<accession>A0A9D1UV34</accession>
<dbReference type="SUPFAM" id="SSF52540">
    <property type="entry name" value="P-loop containing nucleoside triphosphate hydrolases"/>
    <property type="match status" value="1"/>
</dbReference>
<keyword evidence="8" id="KW-0647">Proteasome</keyword>
<dbReference type="AlphaFoldDB" id="A0A9D1UV34"/>
<dbReference type="EMBL" id="DXGD01000461">
    <property type="protein sequence ID" value="HIX00934.1"/>
    <property type="molecule type" value="Genomic_DNA"/>
</dbReference>
<dbReference type="Gene3D" id="3.40.50.300">
    <property type="entry name" value="P-loop containing nucleotide triphosphate hydrolases"/>
    <property type="match status" value="1"/>
</dbReference>
<dbReference type="Gene3D" id="2.40.50.140">
    <property type="entry name" value="Nucleic acid-binding proteins"/>
    <property type="match status" value="2"/>
</dbReference>
<evidence type="ECO:0000256" key="1">
    <source>
        <dbReference type="ARBA" id="ARBA00022741"/>
    </source>
</evidence>
<dbReference type="GO" id="GO:0016887">
    <property type="term" value="F:ATP hydrolysis activity"/>
    <property type="evidence" value="ECO:0007669"/>
    <property type="project" value="UniProtKB-UniRule"/>
</dbReference>
<feature type="region of interest" description="Disordered" evidence="6">
    <location>
        <begin position="571"/>
        <end position="601"/>
    </location>
</feature>
<dbReference type="Proteomes" id="UP000824151">
    <property type="component" value="Unassembled WGS sequence"/>
</dbReference>
<dbReference type="InterPro" id="IPR032501">
    <property type="entry name" value="Prot_ATP_ID_OB_2nd"/>
</dbReference>
<dbReference type="InterPro" id="IPR012340">
    <property type="entry name" value="NA-bd_OB-fold"/>
</dbReference>
<feature type="coiled-coil region" evidence="4">
    <location>
        <begin position="25"/>
        <end position="59"/>
    </location>
</feature>
<dbReference type="NCBIfam" id="TIGR03689">
    <property type="entry name" value="pup_AAA"/>
    <property type="match status" value="1"/>
</dbReference>
<comment type="caution">
    <text evidence="8">The sequence shown here is derived from an EMBL/GenBank/DDBJ whole genome shotgun (WGS) entry which is preliminary data.</text>
</comment>
<dbReference type="InterPro" id="IPR003960">
    <property type="entry name" value="ATPase_AAA_CS"/>
</dbReference>
<keyword evidence="3 4" id="KW-0175">Coiled coil</keyword>
<evidence type="ECO:0000256" key="6">
    <source>
        <dbReference type="SAM" id="MobiDB-lite"/>
    </source>
</evidence>
<reference evidence="8" key="2">
    <citation type="submission" date="2021-04" db="EMBL/GenBank/DDBJ databases">
        <authorList>
            <person name="Gilroy R."/>
        </authorList>
    </citation>
    <scope>NUCLEOTIDE SEQUENCE</scope>
    <source>
        <strain evidence="8">ChiHejej3B27-3195</strain>
    </source>
</reference>
<dbReference type="SMART" id="SM00382">
    <property type="entry name" value="AAA"/>
    <property type="match status" value="1"/>
</dbReference>
<dbReference type="GO" id="GO:0005524">
    <property type="term" value="F:ATP binding"/>
    <property type="evidence" value="ECO:0007669"/>
    <property type="project" value="UniProtKB-UniRule"/>
</dbReference>
<evidence type="ECO:0000256" key="4">
    <source>
        <dbReference type="HAMAP-Rule" id="MF_02112"/>
    </source>
</evidence>
<dbReference type="Pfam" id="PF17758">
    <property type="entry name" value="Prot_ATP_ID_OB_N"/>
    <property type="match status" value="1"/>
</dbReference>
<feature type="binding site" evidence="4">
    <location>
        <begin position="264"/>
        <end position="269"/>
    </location>
    <ligand>
        <name>ATP</name>
        <dbReference type="ChEBI" id="CHEBI:30616"/>
    </ligand>
</feature>
<dbReference type="PROSITE" id="PS00674">
    <property type="entry name" value="AAA"/>
    <property type="match status" value="1"/>
</dbReference>
<protein>
    <recommendedName>
        <fullName evidence="4">AAA ATPase forming ring-shaped complexes</fullName>
        <shortName evidence="4">ARC</shortName>
    </recommendedName>
</protein>
<comment type="subunit">
    <text evidence="4">Homohexamer. Assembles into a hexameric ring structure.</text>
</comment>
<keyword evidence="2 4" id="KW-0067">ATP-binding</keyword>
<dbReference type="Pfam" id="PF16450">
    <property type="entry name" value="Prot_ATP_ID_OB_C"/>
    <property type="match status" value="1"/>
</dbReference>
<name>A0A9D1UV34_9MICC</name>
<evidence type="ECO:0000256" key="2">
    <source>
        <dbReference type="ARBA" id="ARBA00022840"/>
    </source>
</evidence>
<dbReference type="FunFam" id="3.40.50.300:FF:001025">
    <property type="entry name" value="ATPase family, AAA domain-containing 2B"/>
    <property type="match status" value="1"/>
</dbReference>
<feature type="domain" description="AAA+ ATPase" evidence="7">
    <location>
        <begin position="253"/>
        <end position="413"/>
    </location>
</feature>
<dbReference type="InterPro" id="IPR003959">
    <property type="entry name" value="ATPase_AAA_core"/>
</dbReference>
<dbReference type="PANTHER" id="PTHR23077:SF144">
    <property type="entry name" value="PROTEASOME-ASSOCIATED ATPASE"/>
    <property type="match status" value="1"/>
</dbReference>
<gene>
    <name evidence="4 8" type="primary">arc</name>
    <name evidence="8" type="ORF">H9871_12425</name>
</gene>
<dbReference type="Gene3D" id="1.10.8.60">
    <property type="match status" value="1"/>
</dbReference>
<dbReference type="InterPro" id="IPR027417">
    <property type="entry name" value="P-loop_NTPase"/>
</dbReference>
<feature type="compositionally biased region" description="Low complexity" evidence="6">
    <location>
        <begin position="583"/>
        <end position="601"/>
    </location>
</feature>
<evidence type="ECO:0000313" key="9">
    <source>
        <dbReference type="Proteomes" id="UP000824151"/>
    </source>
</evidence>
<dbReference type="Pfam" id="PF00004">
    <property type="entry name" value="AAA"/>
    <property type="match status" value="1"/>
</dbReference>
<dbReference type="GO" id="GO:0000502">
    <property type="term" value="C:proteasome complex"/>
    <property type="evidence" value="ECO:0007669"/>
    <property type="project" value="UniProtKB-KW"/>
</dbReference>
<dbReference type="PANTHER" id="PTHR23077">
    <property type="entry name" value="AAA-FAMILY ATPASE"/>
    <property type="match status" value="1"/>
</dbReference>
<dbReference type="GO" id="GO:0010498">
    <property type="term" value="P:proteasomal protein catabolic process"/>
    <property type="evidence" value="ECO:0007669"/>
    <property type="project" value="InterPro"/>
</dbReference>
<evidence type="ECO:0000256" key="3">
    <source>
        <dbReference type="ARBA" id="ARBA00023054"/>
    </source>
</evidence>
<comment type="similarity">
    <text evidence="4 5">Belongs to the AAA ATPase family.</text>
</comment>
<dbReference type="GO" id="GO:0019941">
    <property type="term" value="P:modification-dependent protein catabolic process"/>
    <property type="evidence" value="ECO:0007669"/>
    <property type="project" value="InterPro"/>
</dbReference>